<dbReference type="InterPro" id="IPR001584">
    <property type="entry name" value="Integrase_cat-core"/>
</dbReference>
<dbReference type="InterPro" id="IPR036397">
    <property type="entry name" value="RNaseH_sf"/>
</dbReference>
<evidence type="ECO:0000256" key="1">
    <source>
        <dbReference type="SAM" id="MobiDB-lite"/>
    </source>
</evidence>
<dbReference type="PANTHER" id="PTHR48475">
    <property type="entry name" value="RIBONUCLEASE H"/>
    <property type="match status" value="1"/>
</dbReference>
<dbReference type="GO" id="GO:0015074">
    <property type="term" value="P:DNA integration"/>
    <property type="evidence" value="ECO:0007669"/>
    <property type="project" value="InterPro"/>
</dbReference>
<protein>
    <recommendedName>
        <fullName evidence="2">Integrase catalytic domain-containing protein</fullName>
    </recommendedName>
</protein>
<dbReference type="InterPro" id="IPR043502">
    <property type="entry name" value="DNA/RNA_pol_sf"/>
</dbReference>
<feature type="region of interest" description="Disordered" evidence="1">
    <location>
        <begin position="317"/>
        <end position="341"/>
    </location>
</feature>
<dbReference type="Gene3D" id="3.30.70.270">
    <property type="match status" value="1"/>
</dbReference>
<dbReference type="Gene3D" id="3.10.10.10">
    <property type="entry name" value="HIV Type 1 Reverse Transcriptase, subunit A, domain 1"/>
    <property type="match status" value="1"/>
</dbReference>
<dbReference type="GO" id="GO:0003676">
    <property type="term" value="F:nucleic acid binding"/>
    <property type="evidence" value="ECO:0007669"/>
    <property type="project" value="InterPro"/>
</dbReference>
<feature type="compositionally biased region" description="Polar residues" evidence="1">
    <location>
        <begin position="325"/>
        <end position="341"/>
    </location>
</feature>
<dbReference type="Pfam" id="PF00078">
    <property type="entry name" value="RVT_1"/>
    <property type="match status" value="1"/>
</dbReference>
<evidence type="ECO:0000259" key="2">
    <source>
        <dbReference type="PROSITE" id="PS50994"/>
    </source>
</evidence>
<reference evidence="3" key="1">
    <citation type="journal article" date="2007" name="PLoS ONE">
        <title>The first genome sequence of an elite grapevine cultivar (Pinot noir Vitis vinifera L.): coping with a highly heterozygous genome.</title>
        <authorList>
            <person name="Velasco R."/>
            <person name="Zharkikh A."/>
            <person name="Troggio M."/>
            <person name="Cartwright D.A."/>
            <person name="Cestaro A."/>
            <person name="Pruss D."/>
            <person name="Pindo M."/>
            <person name="FitzGerald L.M."/>
            <person name="Vezzulli S."/>
            <person name="Reid J."/>
            <person name="Malacarne G."/>
            <person name="Iliev D."/>
            <person name="Coppola G."/>
            <person name="Wardell B."/>
            <person name="Micheletti D."/>
            <person name="Macalma T."/>
            <person name="Facci M."/>
            <person name="Mitchell J.T."/>
            <person name="Perazzolli M."/>
            <person name="Eldredge G."/>
            <person name="Gatto P."/>
            <person name="Oyzerski R."/>
            <person name="Moretto M."/>
            <person name="Gutin N."/>
            <person name="Stefanini M."/>
            <person name="Chen Y."/>
            <person name="Segala C."/>
            <person name="Davenport C."/>
            <person name="Dematte L."/>
            <person name="Mraz A."/>
            <person name="Battilana J."/>
            <person name="Stormo K."/>
            <person name="Costa F."/>
            <person name="Tao Q."/>
            <person name="Si-Ammour A."/>
            <person name="Harkins T."/>
            <person name="Lackey A."/>
            <person name="Perbost C."/>
            <person name="Taillon B."/>
            <person name="Stella A."/>
            <person name="Solovyev V."/>
            <person name="Fawcett J.A."/>
            <person name="Sterck L."/>
            <person name="Vandepoele K."/>
            <person name="Grando S.M."/>
            <person name="Toppo S."/>
            <person name="Moser C."/>
            <person name="Lanchbury J."/>
            <person name="Bogden R."/>
            <person name="Skolnick M."/>
            <person name="Sgaramella V."/>
            <person name="Bhatnagar S.K."/>
            <person name="Fontana P."/>
            <person name="Gutin A."/>
            <person name="Van de Peer Y."/>
            <person name="Salamini F."/>
            <person name="Viola R."/>
        </authorList>
    </citation>
    <scope>NUCLEOTIDE SEQUENCE</scope>
</reference>
<dbReference type="AlphaFoldDB" id="A5BAP3"/>
<dbReference type="SUPFAM" id="SSF56672">
    <property type="entry name" value="DNA/RNA polymerases"/>
    <property type="match status" value="1"/>
</dbReference>
<feature type="domain" description="Integrase catalytic" evidence="2">
    <location>
        <begin position="415"/>
        <end position="533"/>
    </location>
</feature>
<dbReference type="InterPro" id="IPR000477">
    <property type="entry name" value="RT_dom"/>
</dbReference>
<dbReference type="InterPro" id="IPR043128">
    <property type="entry name" value="Rev_trsase/Diguanyl_cyclase"/>
</dbReference>
<proteinExistence type="predicted"/>
<name>A5BAP3_VITVI</name>
<dbReference type="Gene3D" id="3.30.420.10">
    <property type="entry name" value="Ribonuclease H-like superfamily/Ribonuclease H"/>
    <property type="match status" value="2"/>
</dbReference>
<dbReference type="CDD" id="cd01647">
    <property type="entry name" value="RT_LTR"/>
    <property type="match status" value="1"/>
</dbReference>
<accession>A5BAP3</accession>
<dbReference type="InterPro" id="IPR012337">
    <property type="entry name" value="RNaseH-like_sf"/>
</dbReference>
<dbReference type="PROSITE" id="PS50994">
    <property type="entry name" value="INTEGRASE"/>
    <property type="match status" value="1"/>
</dbReference>
<evidence type="ECO:0000313" key="3">
    <source>
        <dbReference type="EMBL" id="CAN76644.1"/>
    </source>
</evidence>
<dbReference type="SUPFAM" id="SSF53098">
    <property type="entry name" value="Ribonuclease H-like"/>
    <property type="match status" value="1"/>
</dbReference>
<gene>
    <name evidence="3" type="ORF">VITISV_012223</name>
</gene>
<dbReference type="PANTHER" id="PTHR48475:SF2">
    <property type="entry name" value="RIBONUCLEASE H"/>
    <property type="match status" value="1"/>
</dbReference>
<sequence length="550" mass="63655">MPGIHPLISSHRLNILPSSRPILQKVRQFHLDRQRIMQDEVDKLLVAGFIREVEYPDWLANVVVVPKKRREMANQIVDFTAGHKMLSFLDGFSRYHQIPMYPLDEEKTVFITPHKLYCYKIFKPLIGHMMKVYIDDIVDKSRTRSEHDQHLEVVFHLLREYGMKLNLSKCVFEVSVGKFLGFMVTQRGIEVNPDQIKVVMETSAPSSKKELQRLTGRLVALGRFIQKWMVDSTRRWSLPNLEIQSRPPLTIANWGAVGTGYPARLEIYNDSQLVVGNIQGEYETRDGRMTQYLTKVRDTLNQLNEWAIKRIPRIEKSHLSATPGKKTQSGRMKLRTTSRQENYPKRASMHIKFECKRSFGGPYLRYLDSMEAQYVLAELYEGICGNHTGGQSLQDAEDYVKKCDRCQRHAPIPCMPSEVLNPNKEPLAIRAFDSTAFRTFCSELKIKNLYSTPRYPQSNGQAEVINKTMFSVLKKRLEKAKGKWVEESPGVPHLNWADKVRENTAIRMASYQQRVVAHYNWKVQPCTFKVGTLVLKKVFENTVEKGARKF</sequence>
<dbReference type="EMBL" id="AM452520">
    <property type="protein sequence ID" value="CAN76644.1"/>
    <property type="molecule type" value="Genomic_DNA"/>
</dbReference>
<organism evidence="3">
    <name type="scientific">Vitis vinifera</name>
    <name type="common">Grape</name>
    <dbReference type="NCBI Taxonomy" id="29760"/>
    <lineage>
        <taxon>Eukaryota</taxon>
        <taxon>Viridiplantae</taxon>
        <taxon>Streptophyta</taxon>
        <taxon>Embryophyta</taxon>
        <taxon>Tracheophyta</taxon>
        <taxon>Spermatophyta</taxon>
        <taxon>Magnoliopsida</taxon>
        <taxon>eudicotyledons</taxon>
        <taxon>Gunneridae</taxon>
        <taxon>Pentapetalae</taxon>
        <taxon>rosids</taxon>
        <taxon>Vitales</taxon>
        <taxon>Vitaceae</taxon>
        <taxon>Viteae</taxon>
        <taxon>Vitis</taxon>
    </lineage>
</organism>